<dbReference type="AlphaFoldDB" id="A0A0E0Q0E6"/>
<dbReference type="HOGENOM" id="CLU_000288_18_25_1"/>
<keyword evidence="6" id="KW-1185">Reference proteome</keyword>
<dbReference type="Gene3D" id="3.80.10.10">
    <property type="entry name" value="Ribonuclease Inhibitor"/>
    <property type="match status" value="1"/>
</dbReference>
<reference evidence="6" key="1">
    <citation type="submission" date="2013-06" db="EMBL/GenBank/DDBJ databases">
        <authorList>
            <person name="Zhao Q."/>
        </authorList>
    </citation>
    <scope>NUCLEOTIDE SEQUENCE</scope>
    <source>
        <strain evidence="6">cv. W1943</strain>
    </source>
</reference>
<dbReference type="SUPFAM" id="SSF52058">
    <property type="entry name" value="L domain-like"/>
    <property type="match status" value="1"/>
</dbReference>
<dbReference type="Pfam" id="PF13855">
    <property type="entry name" value="LRR_8"/>
    <property type="match status" value="2"/>
</dbReference>
<evidence type="ECO:0000256" key="2">
    <source>
        <dbReference type="ARBA" id="ARBA00022614"/>
    </source>
</evidence>
<protein>
    <recommendedName>
        <fullName evidence="7">Leucine-rich repeat-containing N-terminal plant-type domain-containing protein</fullName>
    </recommendedName>
</protein>
<evidence type="ECO:0000256" key="4">
    <source>
        <dbReference type="SAM" id="MobiDB-lite"/>
    </source>
</evidence>
<dbReference type="eggNOG" id="KOG0619">
    <property type="taxonomic scope" value="Eukaryota"/>
</dbReference>
<dbReference type="Proteomes" id="UP000008022">
    <property type="component" value="Unassembled WGS sequence"/>
</dbReference>
<name>A0A0E0Q0E6_ORYRU</name>
<dbReference type="PANTHER" id="PTHR48059:SF30">
    <property type="entry name" value="OS06G0587000 PROTEIN"/>
    <property type="match status" value="1"/>
</dbReference>
<reference evidence="5" key="2">
    <citation type="submission" date="2015-06" db="UniProtKB">
        <authorList>
            <consortium name="EnsemblPlants"/>
        </authorList>
    </citation>
    <scope>IDENTIFICATION</scope>
</reference>
<evidence type="ECO:0000256" key="3">
    <source>
        <dbReference type="ARBA" id="ARBA00022737"/>
    </source>
</evidence>
<proteinExistence type="predicted"/>
<keyword evidence="3" id="KW-0677">Repeat</keyword>
<evidence type="ECO:0008006" key="7">
    <source>
        <dbReference type="Google" id="ProtNLM"/>
    </source>
</evidence>
<dbReference type="FunFam" id="3.80.10.10:FF:000383">
    <property type="entry name" value="Leucine-rich repeat receptor protein kinase EMS1"/>
    <property type="match status" value="1"/>
</dbReference>
<keyword evidence="2" id="KW-0433">Leucine-rich repeat</keyword>
<dbReference type="STRING" id="4529.A0A0E0Q0E6"/>
<comment type="subcellular location">
    <subcellularLocation>
        <location evidence="1">Cell envelope</location>
    </subcellularLocation>
</comment>
<feature type="region of interest" description="Disordered" evidence="4">
    <location>
        <begin position="524"/>
        <end position="578"/>
    </location>
</feature>
<dbReference type="Gramene" id="ORUFI06G23190.1">
    <property type="protein sequence ID" value="ORUFI06G23190.1"/>
    <property type="gene ID" value="ORUFI06G23190"/>
</dbReference>
<dbReference type="PANTHER" id="PTHR48059">
    <property type="entry name" value="POLYGALACTURONASE INHIBITOR 1"/>
    <property type="match status" value="1"/>
</dbReference>
<evidence type="ECO:0000256" key="1">
    <source>
        <dbReference type="ARBA" id="ARBA00004196"/>
    </source>
</evidence>
<evidence type="ECO:0000313" key="5">
    <source>
        <dbReference type="EnsemblPlants" id="ORUFI06G23190.1"/>
    </source>
</evidence>
<dbReference type="InterPro" id="IPR051848">
    <property type="entry name" value="PGIP"/>
</dbReference>
<accession>A0A0E0Q0E6</accession>
<dbReference type="InterPro" id="IPR001611">
    <property type="entry name" value="Leu-rich_rpt"/>
</dbReference>
<evidence type="ECO:0000313" key="6">
    <source>
        <dbReference type="Proteomes" id="UP000008022"/>
    </source>
</evidence>
<dbReference type="EnsemblPlants" id="ORUFI06G23190.1">
    <property type="protein sequence ID" value="ORUFI06G23190.1"/>
    <property type="gene ID" value="ORUFI06G23190"/>
</dbReference>
<feature type="compositionally biased region" description="Basic and acidic residues" evidence="4">
    <location>
        <begin position="561"/>
        <end position="578"/>
    </location>
</feature>
<dbReference type="InterPro" id="IPR032675">
    <property type="entry name" value="LRR_dom_sf"/>
</dbReference>
<sequence>MNDGGGGGGERAASAGGGAGGRVRVNPGFPWRASFPDDLCLAGPHGVSCDDDDGGNASHVVGISLGYVSDFSANPSCAAPSAATLLTSGLLAASFPRLRSLFVYGCFVAAPPAAPDLVLVNNPALTGRLAISAASLPLLRRLVVAYSGLSGDLPSTPFPRLEQLVLSGSRFAGRIPSALVQGLANVKILDLSSNLLAGGIPRAIGGLTQLVKLDLSSNTLAGPIPGELGGLASLELLDLSNNRLTGGVPAALRGMTAIREMYLSGNRRLGGSVPADMFAGLKGISAVGLSDAGLTGTIPASLGESLRNVTYLGLDGNLLEGEVPPALAKMAGRVRLHGNRAVCISPEFLAGAPRPRIAGVPSCNATQAAPVTRRPVVMPVPLASAEKPAAAAAPPPMRIATDLLVLCIVQQIIGDYLIEARAAFAAAAPLNGECGDHSAATTALGLVEAVLELSPRMEAALELRACSLLAFRRYRGVADMLRDYIPSCTKPTCFLCCFDISNLKHRVLADGEAAAHRRRWAQAAGGGAMRGRRPPGSPYAAPPTAAAITADARRRGTAGGREGREMRKREKRGKERGV</sequence>
<organism evidence="5 6">
    <name type="scientific">Oryza rufipogon</name>
    <name type="common">Brownbeard rice</name>
    <name type="synonym">Asian wild rice</name>
    <dbReference type="NCBI Taxonomy" id="4529"/>
    <lineage>
        <taxon>Eukaryota</taxon>
        <taxon>Viridiplantae</taxon>
        <taxon>Streptophyta</taxon>
        <taxon>Embryophyta</taxon>
        <taxon>Tracheophyta</taxon>
        <taxon>Spermatophyta</taxon>
        <taxon>Magnoliopsida</taxon>
        <taxon>Liliopsida</taxon>
        <taxon>Poales</taxon>
        <taxon>Poaceae</taxon>
        <taxon>BOP clade</taxon>
        <taxon>Oryzoideae</taxon>
        <taxon>Oryzeae</taxon>
        <taxon>Oryzinae</taxon>
        <taxon>Oryza</taxon>
    </lineage>
</organism>
<dbReference type="PRINTS" id="PR00019">
    <property type="entry name" value="LEURICHRPT"/>
</dbReference>